<keyword evidence="2 6" id="KW-0808">Transferase</keyword>
<evidence type="ECO:0000256" key="1">
    <source>
        <dbReference type="ARBA" id="ARBA00001946"/>
    </source>
</evidence>
<dbReference type="GO" id="GO:0052381">
    <property type="term" value="F:tRNA dimethylallyltransferase activity"/>
    <property type="evidence" value="ECO:0007669"/>
    <property type="project" value="UniProtKB-EC"/>
</dbReference>
<dbReference type="EMBL" id="AJWY01006681">
    <property type="protein sequence ID" value="EKC66163.1"/>
    <property type="molecule type" value="Genomic_DNA"/>
</dbReference>
<dbReference type="GO" id="GO:0005524">
    <property type="term" value="F:ATP binding"/>
    <property type="evidence" value="ECO:0007669"/>
    <property type="project" value="UniProtKB-KW"/>
</dbReference>
<dbReference type="Pfam" id="PF01715">
    <property type="entry name" value="IPPT"/>
    <property type="match status" value="1"/>
</dbReference>
<dbReference type="AlphaFoldDB" id="K1T9A5"/>
<keyword evidence="4" id="KW-0067">ATP-binding</keyword>
<feature type="non-terminal residue" evidence="6">
    <location>
        <position position="1"/>
    </location>
</feature>
<dbReference type="PANTHER" id="PTHR11088:SF60">
    <property type="entry name" value="TRNA DIMETHYLALLYLTRANSFERASE"/>
    <property type="match status" value="1"/>
</dbReference>
<evidence type="ECO:0000256" key="4">
    <source>
        <dbReference type="ARBA" id="ARBA00022840"/>
    </source>
</evidence>
<dbReference type="PANTHER" id="PTHR11088">
    <property type="entry name" value="TRNA DIMETHYLALLYLTRANSFERASE"/>
    <property type="match status" value="1"/>
</dbReference>
<sequence length="171" mass="19719">SPTDNELRVKLQTECEEKGSEAMLSKLRAIDPDYAASLHPNNVKRIIRALEIYYSTGENMSSALKKSISEPSQYEPVFIGINYRDRAKLYERIDKRVDLMLDNGLLKEAETYLGNMGSTAVQAIGYKELKPYLSGEAELSQCVENLKRATRNYAKRQLTWFRRNQNINWVY</sequence>
<comment type="cofactor">
    <cofactor evidence="1">
        <name>Mg(2+)</name>
        <dbReference type="ChEBI" id="CHEBI:18420"/>
    </cofactor>
</comment>
<accession>K1T9A5</accession>
<gene>
    <name evidence="6" type="ORF">LEA_09951</name>
</gene>
<dbReference type="Gene3D" id="1.10.287.890">
    <property type="entry name" value="Crystal structure of tRNA isopentenylpyrophosphate transferase (bh2366) domain"/>
    <property type="match status" value="1"/>
</dbReference>
<evidence type="ECO:0000256" key="2">
    <source>
        <dbReference type="ARBA" id="ARBA00022679"/>
    </source>
</evidence>
<comment type="caution">
    <text evidence="6">The sequence shown here is derived from an EMBL/GenBank/DDBJ whole genome shotgun (WGS) entry which is preliminary data.</text>
</comment>
<dbReference type="InterPro" id="IPR018022">
    <property type="entry name" value="IPT"/>
</dbReference>
<evidence type="ECO:0000256" key="3">
    <source>
        <dbReference type="ARBA" id="ARBA00022741"/>
    </source>
</evidence>
<proteinExistence type="predicted"/>
<dbReference type="NCBIfam" id="TIGR00174">
    <property type="entry name" value="miaA"/>
    <property type="match status" value="1"/>
</dbReference>
<dbReference type="Gene3D" id="1.10.20.140">
    <property type="match status" value="1"/>
</dbReference>
<evidence type="ECO:0000313" key="6">
    <source>
        <dbReference type="EMBL" id="EKC66163.1"/>
    </source>
</evidence>
<feature type="non-terminal residue" evidence="6">
    <location>
        <position position="171"/>
    </location>
</feature>
<keyword evidence="3" id="KW-0547">Nucleotide-binding</keyword>
<evidence type="ECO:0000256" key="5">
    <source>
        <dbReference type="ARBA" id="ARBA00022842"/>
    </source>
</evidence>
<dbReference type="EC" id="2.5.1.75" evidence="6"/>
<organism evidence="6">
    <name type="scientific">human gut metagenome</name>
    <dbReference type="NCBI Taxonomy" id="408170"/>
    <lineage>
        <taxon>unclassified sequences</taxon>
        <taxon>metagenomes</taxon>
        <taxon>organismal metagenomes</taxon>
    </lineage>
</organism>
<keyword evidence="5" id="KW-0460">Magnesium</keyword>
<dbReference type="GO" id="GO:0006400">
    <property type="term" value="P:tRNA modification"/>
    <property type="evidence" value="ECO:0007669"/>
    <property type="project" value="TreeGrafter"/>
</dbReference>
<reference evidence="6" key="1">
    <citation type="journal article" date="2013" name="Environ. Microbiol.">
        <title>Microbiota from the distal guts of lean and obese adolescents exhibit partial functional redundancy besides clear differences in community structure.</title>
        <authorList>
            <person name="Ferrer M."/>
            <person name="Ruiz A."/>
            <person name="Lanza F."/>
            <person name="Haange S.B."/>
            <person name="Oberbach A."/>
            <person name="Till H."/>
            <person name="Bargiela R."/>
            <person name="Campoy C."/>
            <person name="Segura M.T."/>
            <person name="Richter M."/>
            <person name="von Bergen M."/>
            <person name="Seifert J."/>
            <person name="Suarez A."/>
        </authorList>
    </citation>
    <scope>NUCLEOTIDE SEQUENCE</scope>
</reference>
<name>K1T9A5_9ZZZZ</name>
<dbReference type="InterPro" id="IPR039657">
    <property type="entry name" value="Dimethylallyltransferase"/>
</dbReference>
<protein>
    <submittedName>
        <fullName evidence="6">tRNA isopentenyltransferase</fullName>
        <ecNumber evidence="6">2.5.1.75</ecNumber>
    </submittedName>
</protein>